<dbReference type="Proteomes" id="UP000265140">
    <property type="component" value="Chromosome 20"/>
</dbReference>
<proteinExistence type="predicted"/>
<dbReference type="AlphaFoldDB" id="A0AAY5KUU6"/>
<name>A0AAY5KUU6_ESOLU</name>
<accession>A0AAY5KUU6</accession>
<gene>
    <name evidence="1" type="primary">NABP1</name>
</gene>
<reference evidence="1" key="3">
    <citation type="submission" date="2025-09" db="UniProtKB">
        <authorList>
            <consortium name="Ensembl"/>
        </authorList>
    </citation>
    <scope>IDENTIFICATION</scope>
</reference>
<reference evidence="1" key="2">
    <citation type="submission" date="2025-08" db="UniProtKB">
        <authorList>
            <consortium name="Ensembl"/>
        </authorList>
    </citation>
    <scope>IDENTIFICATION</scope>
</reference>
<protein>
    <submittedName>
        <fullName evidence="1">Uncharacterized protein</fullName>
    </submittedName>
</protein>
<dbReference type="Ensembl" id="ENSELUT00000099385.1">
    <property type="protein sequence ID" value="ENSELUP00000090307.1"/>
    <property type="gene ID" value="ENSELUG00000034843.1"/>
</dbReference>
<reference evidence="1 2" key="1">
    <citation type="submission" date="2020-02" db="EMBL/GenBank/DDBJ databases">
        <title>Esox lucius (northern pike) genome, fEsoLuc1, primary haplotype.</title>
        <authorList>
            <person name="Myers G."/>
            <person name="Karagic N."/>
            <person name="Meyer A."/>
            <person name="Pippel M."/>
            <person name="Reichard M."/>
            <person name="Winkler S."/>
            <person name="Tracey A."/>
            <person name="Sims Y."/>
            <person name="Howe K."/>
            <person name="Rhie A."/>
            <person name="Formenti G."/>
            <person name="Durbin R."/>
            <person name="Fedrigo O."/>
            <person name="Jarvis E.D."/>
        </authorList>
    </citation>
    <scope>NUCLEOTIDE SEQUENCE [LARGE SCALE GENOMIC DNA]</scope>
</reference>
<sequence>MNNKSLCFHKDTFLTCTVCCSVWPRGCGSNGVQGGIGRSNGVHGGIGRSNGVQGGIGTSNGVQGDIGRSNGVQGGIGTSNGVQGGIGTSSGVHGGVGYSTVLRSLLFPHPPSLFVLHFLCLPPSVSVLPPFLSSLSIQRNWCSICHTHCLCLCVCLSYCFCV</sequence>
<evidence type="ECO:0000313" key="1">
    <source>
        <dbReference type="Ensembl" id="ENSELUP00000090307.1"/>
    </source>
</evidence>
<evidence type="ECO:0000313" key="2">
    <source>
        <dbReference type="Proteomes" id="UP000265140"/>
    </source>
</evidence>
<keyword evidence="2" id="KW-1185">Reference proteome</keyword>
<organism evidence="1 2">
    <name type="scientific">Esox lucius</name>
    <name type="common">Northern pike</name>
    <dbReference type="NCBI Taxonomy" id="8010"/>
    <lineage>
        <taxon>Eukaryota</taxon>
        <taxon>Metazoa</taxon>
        <taxon>Chordata</taxon>
        <taxon>Craniata</taxon>
        <taxon>Vertebrata</taxon>
        <taxon>Euteleostomi</taxon>
        <taxon>Actinopterygii</taxon>
        <taxon>Neopterygii</taxon>
        <taxon>Teleostei</taxon>
        <taxon>Protacanthopterygii</taxon>
        <taxon>Esociformes</taxon>
        <taxon>Esocidae</taxon>
        <taxon>Esox</taxon>
    </lineage>
</organism>